<keyword evidence="2" id="KW-1133">Transmembrane helix</keyword>
<feature type="region of interest" description="Disordered" evidence="1">
    <location>
        <begin position="93"/>
        <end position="112"/>
    </location>
</feature>
<evidence type="ECO:0000313" key="3">
    <source>
        <dbReference type="EMBL" id="PHP28660.1"/>
    </source>
</evidence>
<keyword evidence="2" id="KW-0472">Membrane</keyword>
<evidence type="ECO:0000313" key="4">
    <source>
        <dbReference type="Proteomes" id="UP000221860"/>
    </source>
</evidence>
<dbReference type="EMBL" id="NQWH01000006">
    <property type="protein sequence ID" value="PHP28660.1"/>
    <property type="molecule type" value="Genomic_DNA"/>
</dbReference>
<protein>
    <submittedName>
        <fullName evidence="3">Uncharacterized protein</fullName>
    </submittedName>
</protein>
<keyword evidence="4" id="KW-1185">Reference proteome</keyword>
<proteinExistence type="predicted"/>
<dbReference type="RefSeq" id="WP_099275115.1">
    <property type="nucleotide sequence ID" value="NZ_KZ304953.1"/>
</dbReference>
<dbReference type="OrthoDB" id="7406133at2"/>
<feature type="compositionally biased region" description="Basic and acidic residues" evidence="1">
    <location>
        <begin position="93"/>
        <end position="102"/>
    </location>
</feature>
<gene>
    <name evidence="3" type="ORF">CJ301_05520</name>
</gene>
<feature type="transmembrane region" description="Helical" evidence="2">
    <location>
        <begin position="12"/>
        <end position="35"/>
    </location>
</feature>
<dbReference type="Proteomes" id="UP000221860">
    <property type="component" value="Unassembled WGS sequence"/>
</dbReference>
<accession>A0A2G1MJ41</accession>
<sequence>MQWLAEHSAALSLVTNAAMLVVWISYLNIFLFSFLRQRRQLVTITQGAGAELKAKCFVSNLGLEPIYIVEVVVDLMVNGKPCQAVVTDRTLMTDHELEDPREATNQGPLQSGRHSSIGEFEDLVRRGLSASKREGSLEDVSEVTITVVTATAAKGAVTGSRRAFVIEGTGEDRILHGRTLMAEQITGRAASRKLRRDLEVRLGIG</sequence>
<dbReference type="AlphaFoldDB" id="A0A2G1MJ41"/>
<evidence type="ECO:0000256" key="1">
    <source>
        <dbReference type="SAM" id="MobiDB-lite"/>
    </source>
</evidence>
<feature type="compositionally biased region" description="Polar residues" evidence="1">
    <location>
        <begin position="103"/>
        <end position="112"/>
    </location>
</feature>
<keyword evidence="2" id="KW-0812">Transmembrane</keyword>
<organism evidence="3 4">
    <name type="scientific">Limimaricola cinnabarinus</name>
    <dbReference type="NCBI Taxonomy" id="1125964"/>
    <lineage>
        <taxon>Bacteria</taxon>
        <taxon>Pseudomonadati</taxon>
        <taxon>Pseudomonadota</taxon>
        <taxon>Alphaproteobacteria</taxon>
        <taxon>Rhodobacterales</taxon>
        <taxon>Paracoccaceae</taxon>
        <taxon>Limimaricola</taxon>
    </lineage>
</organism>
<comment type="caution">
    <text evidence="3">The sequence shown here is derived from an EMBL/GenBank/DDBJ whole genome shotgun (WGS) entry which is preliminary data.</text>
</comment>
<reference evidence="3 4" key="1">
    <citation type="submission" date="2017-08" db="EMBL/GenBank/DDBJ databases">
        <title>Draft Genome Sequence of Loktanella cinnabarina Strain XM1, Isolated from Coastal Surface Water.</title>
        <authorList>
            <person name="Ma R."/>
            <person name="Wang J."/>
            <person name="Wang Q."/>
            <person name="Ma Z."/>
            <person name="Li J."/>
            <person name="Chen L."/>
        </authorList>
    </citation>
    <scope>NUCLEOTIDE SEQUENCE [LARGE SCALE GENOMIC DNA]</scope>
    <source>
        <strain evidence="3 4">XM1</strain>
    </source>
</reference>
<evidence type="ECO:0000256" key="2">
    <source>
        <dbReference type="SAM" id="Phobius"/>
    </source>
</evidence>
<name>A0A2G1MJ41_9RHOB</name>